<name>A0ABN8PLC5_9CNID</name>
<protein>
    <recommendedName>
        <fullName evidence="2">MD-2-related lipid-recognition domain-containing protein</fullName>
    </recommendedName>
</protein>
<keyword evidence="1" id="KW-0732">Signal</keyword>
<feature type="domain" description="MD-2-related lipid-recognition" evidence="2">
    <location>
        <begin position="26"/>
        <end position="146"/>
    </location>
</feature>
<feature type="chain" id="PRO_5047122244" description="MD-2-related lipid-recognition domain-containing protein" evidence="1">
    <location>
        <begin position="21"/>
        <end position="147"/>
    </location>
</feature>
<reference evidence="3 4" key="1">
    <citation type="submission" date="2022-05" db="EMBL/GenBank/DDBJ databases">
        <authorList>
            <consortium name="Genoscope - CEA"/>
            <person name="William W."/>
        </authorList>
    </citation>
    <scope>NUCLEOTIDE SEQUENCE [LARGE SCALE GENOMIC DNA]</scope>
</reference>
<dbReference type="Pfam" id="PF02221">
    <property type="entry name" value="E1_DerP2_DerF2"/>
    <property type="match status" value="1"/>
</dbReference>
<evidence type="ECO:0000313" key="4">
    <source>
        <dbReference type="Proteomes" id="UP001159427"/>
    </source>
</evidence>
<gene>
    <name evidence="3" type="ORF">PEVE_00043148</name>
</gene>
<dbReference type="InterPro" id="IPR003172">
    <property type="entry name" value="ML_dom"/>
</dbReference>
<feature type="signal peptide" evidence="1">
    <location>
        <begin position="1"/>
        <end position="20"/>
    </location>
</feature>
<evidence type="ECO:0000313" key="3">
    <source>
        <dbReference type="EMBL" id="CAH3144288.1"/>
    </source>
</evidence>
<dbReference type="EMBL" id="CALNXI010000870">
    <property type="protein sequence ID" value="CAH3144288.1"/>
    <property type="molecule type" value="Genomic_DNA"/>
</dbReference>
<organism evidence="3 4">
    <name type="scientific">Porites evermanni</name>
    <dbReference type="NCBI Taxonomy" id="104178"/>
    <lineage>
        <taxon>Eukaryota</taxon>
        <taxon>Metazoa</taxon>
        <taxon>Cnidaria</taxon>
        <taxon>Anthozoa</taxon>
        <taxon>Hexacorallia</taxon>
        <taxon>Scleractinia</taxon>
        <taxon>Fungiina</taxon>
        <taxon>Poritidae</taxon>
        <taxon>Porites</taxon>
    </lineage>
</organism>
<comment type="caution">
    <text evidence="3">The sequence shown here is derived from an EMBL/GenBank/DDBJ whole genome shotgun (WGS) entry which is preliminary data.</text>
</comment>
<evidence type="ECO:0000256" key="1">
    <source>
        <dbReference type="SAM" id="SignalP"/>
    </source>
</evidence>
<keyword evidence="4" id="KW-1185">Reference proteome</keyword>
<proteinExistence type="predicted"/>
<evidence type="ECO:0000259" key="2">
    <source>
        <dbReference type="Pfam" id="PF02221"/>
    </source>
</evidence>
<sequence>MRTQFLLANLLLGYVVLAFGMEIKYIKYCGPKDKTLHFSIKPWAVITPGQVIHINLTFTPQVDVYYSSYQYRVTTGDNKDFFKGAGLLCDLCRKLCMLPAGETASWSFNKRFNFQIYSIKGTFKGRVEAYNQDLVMWMCFEGEVQFP</sequence>
<accession>A0ABN8PLC5</accession>
<dbReference type="Proteomes" id="UP001159427">
    <property type="component" value="Unassembled WGS sequence"/>
</dbReference>